<feature type="domain" description="Thiamine pyrophosphate enzyme central" evidence="6">
    <location>
        <begin position="239"/>
        <end position="368"/>
    </location>
</feature>
<dbReference type="CDD" id="cd07039">
    <property type="entry name" value="TPP_PYR_POX"/>
    <property type="match status" value="1"/>
</dbReference>
<feature type="region of interest" description="Disordered" evidence="5">
    <location>
        <begin position="629"/>
        <end position="658"/>
    </location>
</feature>
<name>A0A0R2JW60_9LACO</name>
<comment type="caution">
    <text evidence="9">The sequence shown here is derived from an EMBL/GenBank/DDBJ whole genome shotgun (WGS) entry which is preliminary data.</text>
</comment>
<dbReference type="Gene3D" id="3.40.50.970">
    <property type="match status" value="2"/>
</dbReference>
<dbReference type="SUPFAM" id="SSF52518">
    <property type="entry name" value="Thiamin diphosphate-binding fold (THDP-binding)"/>
    <property type="match status" value="2"/>
</dbReference>
<reference evidence="9 10" key="1">
    <citation type="journal article" date="2015" name="Genome Announc.">
        <title>Expanding the biotechnology potential of lactobacilli through comparative genomics of 213 strains and associated genera.</title>
        <authorList>
            <person name="Sun Z."/>
            <person name="Harris H.M."/>
            <person name="McCann A."/>
            <person name="Guo C."/>
            <person name="Argimon S."/>
            <person name="Zhang W."/>
            <person name="Yang X."/>
            <person name="Jeffery I.B."/>
            <person name="Cooney J.C."/>
            <person name="Kagawa T.F."/>
            <person name="Liu W."/>
            <person name="Song Y."/>
            <person name="Salvetti E."/>
            <person name="Wrobel A."/>
            <person name="Rasinkangas P."/>
            <person name="Parkhill J."/>
            <person name="Rea M.C."/>
            <person name="O'Sullivan O."/>
            <person name="Ritari J."/>
            <person name="Douillard F.P."/>
            <person name="Paul Ross R."/>
            <person name="Yang R."/>
            <person name="Briner A.E."/>
            <person name="Felis G.E."/>
            <person name="de Vos W.M."/>
            <person name="Barrangou R."/>
            <person name="Klaenhammer T.R."/>
            <person name="Caufield P.W."/>
            <person name="Cui Y."/>
            <person name="Zhang H."/>
            <person name="O'Toole P.W."/>
        </authorList>
    </citation>
    <scope>NUCLEOTIDE SEQUENCE [LARGE SCALE GENOMIC DNA]</scope>
    <source>
        <strain evidence="9 10">DSM 15353</strain>
    </source>
</reference>
<keyword evidence="2 4" id="KW-0786">Thiamine pyrophosphate</keyword>
<dbReference type="GO" id="GO:0000287">
    <property type="term" value="F:magnesium ion binding"/>
    <property type="evidence" value="ECO:0007669"/>
    <property type="project" value="InterPro"/>
</dbReference>
<dbReference type="InterPro" id="IPR047211">
    <property type="entry name" value="POXB-like"/>
</dbReference>
<dbReference type="Pfam" id="PF02775">
    <property type="entry name" value="TPP_enzyme_C"/>
    <property type="match status" value="1"/>
</dbReference>
<dbReference type="GO" id="GO:0047112">
    <property type="term" value="F:pyruvate oxidase activity"/>
    <property type="evidence" value="ECO:0007669"/>
    <property type="project" value="UniProtKB-UniRule"/>
</dbReference>
<evidence type="ECO:0000313" key="9">
    <source>
        <dbReference type="EMBL" id="KRN78890.1"/>
    </source>
</evidence>
<dbReference type="PANTHER" id="PTHR42981:SF2">
    <property type="entry name" value="PYRUVATE DEHYDROGENASE [UBIQUINONE]"/>
    <property type="match status" value="1"/>
</dbReference>
<evidence type="ECO:0000259" key="8">
    <source>
        <dbReference type="Pfam" id="PF02776"/>
    </source>
</evidence>
<dbReference type="InterPro" id="IPR029035">
    <property type="entry name" value="DHS-like_NAD/FAD-binding_dom"/>
</dbReference>
<evidence type="ECO:0000259" key="6">
    <source>
        <dbReference type="Pfam" id="PF00205"/>
    </source>
</evidence>
<dbReference type="EC" id="1.2.3.3" evidence="3"/>
<feature type="compositionally biased region" description="Polar residues" evidence="5">
    <location>
        <begin position="649"/>
        <end position="658"/>
    </location>
</feature>
<evidence type="ECO:0000256" key="2">
    <source>
        <dbReference type="ARBA" id="ARBA00023052"/>
    </source>
</evidence>
<dbReference type="PANTHER" id="PTHR42981">
    <property type="entry name" value="PYRUVATE DEHYDROGENASE [UBIQUINONE]"/>
    <property type="match status" value="1"/>
</dbReference>
<dbReference type="InterPro" id="IPR047210">
    <property type="entry name" value="TPP_PYR_POXB-like"/>
</dbReference>
<dbReference type="EMBL" id="JQBK01000145">
    <property type="protein sequence ID" value="KRN78890.1"/>
    <property type="molecule type" value="Genomic_DNA"/>
</dbReference>
<dbReference type="AlphaFoldDB" id="A0A0R2JW60"/>
<dbReference type="CDD" id="cd02014">
    <property type="entry name" value="TPP_POX"/>
    <property type="match status" value="1"/>
</dbReference>
<evidence type="ECO:0000256" key="4">
    <source>
        <dbReference type="RuleBase" id="RU362132"/>
    </source>
</evidence>
<evidence type="ECO:0000259" key="7">
    <source>
        <dbReference type="Pfam" id="PF02775"/>
    </source>
</evidence>
<dbReference type="InterPro" id="IPR011766">
    <property type="entry name" value="TPP_enzyme_TPP-bd"/>
</dbReference>
<dbReference type="PROSITE" id="PS00187">
    <property type="entry name" value="TPP_ENZYMES"/>
    <property type="match status" value="1"/>
</dbReference>
<evidence type="ECO:0000256" key="5">
    <source>
        <dbReference type="SAM" id="MobiDB-lite"/>
    </source>
</evidence>
<dbReference type="Pfam" id="PF00205">
    <property type="entry name" value="TPP_enzyme_M"/>
    <property type="match status" value="1"/>
</dbReference>
<organism evidence="9 10">
    <name type="scientific">Ligilactobacillus acidipiscis</name>
    <dbReference type="NCBI Taxonomy" id="89059"/>
    <lineage>
        <taxon>Bacteria</taxon>
        <taxon>Bacillati</taxon>
        <taxon>Bacillota</taxon>
        <taxon>Bacilli</taxon>
        <taxon>Lactobacillales</taxon>
        <taxon>Lactobacillaceae</taxon>
        <taxon>Ligilactobacillus</taxon>
    </lineage>
</organism>
<dbReference type="SUPFAM" id="SSF52467">
    <property type="entry name" value="DHS-like NAD/FAD-binding domain"/>
    <property type="match status" value="1"/>
</dbReference>
<proteinExistence type="inferred from homology"/>
<dbReference type="Gene3D" id="3.40.50.1220">
    <property type="entry name" value="TPP-binding domain"/>
    <property type="match status" value="1"/>
</dbReference>
<dbReference type="STRING" id="89059.LAC1533_0238"/>
<evidence type="ECO:0000313" key="10">
    <source>
        <dbReference type="Proteomes" id="UP000051491"/>
    </source>
</evidence>
<dbReference type="GO" id="GO:0030976">
    <property type="term" value="F:thiamine pyrophosphate binding"/>
    <property type="evidence" value="ECO:0007669"/>
    <property type="project" value="InterPro"/>
</dbReference>
<dbReference type="InterPro" id="IPR012001">
    <property type="entry name" value="Thiamin_PyroP_enz_TPP-bd_dom"/>
</dbReference>
<comment type="similarity">
    <text evidence="1 4">Belongs to the TPP enzyme family.</text>
</comment>
<dbReference type="InterPro" id="IPR029061">
    <property type="entry name" value="THDP-binding"/>
</dbReference>
<dbReference type="InterPro" id="IPR012000">
    <property type="entry name" value="Thiamin_PyroP_enz_cen_dom"/>
</dbReference>
<accession>A0A0R2JW60</accession>
<gene>
    <name evidence="9" type="ORF">IV43_GL000506</name>
</gene>
<dbReference type="Proteomes" id="UP000051491">
    <property type="component" value="Unassembled WGS sequence"/>
</dbReference>
<dbReference type="PATRIC" id="fig|89059.3.peg.517"/>
<dbReference type="InterPro" id="IPR014092">
    <property type="entry name" value="Pyruvate_oxidase"/>
</dbReference>
<evidence type="ECO:0000256" key="1">
    <source>
        <dbReference type="ARBA" id="ARBA00007812"/>
    </source>
</evidence>
<dbReference type="Gene3D" id="1.10.10.940">
    <property type="match status" value="1"/>
</dbReference>
<dbReference type="Pfam" id="PF02776">
    <property type="entry name" value="TPP_enzyme_N"/>
    <property type="match status" value="1"/>
</dbReference>
<dbReference type="NCBIfam" id="TIGR02720">
    <property type="entry name" value="pyruv_oxi_spxB"/>
    <property type="match status" value="1"/>
</dbReference>
<evidence type="ECO:0000256" key="3">
    <source>
        <dbReference type="NCBIfam" id="TIGR02720"/>
    </source>
</evidence>
<dbReference type="InterPro" id="IPR047212">
    <property type="entry name" value="TPP_POXB-like"/>
</dbReference>
<feature type="domain" description="Thiamine pyrophosphate enzyme TPP-binding" evidence="7">
    <location>
        <begin position="428"/>
        <end position="575"/>
    </location>
</feature>
<feature type="domain" description="Thiamine pyrophosphate enzyme N-terminal TPP-binding" evidence="8">
    <location>
        <begin position="50"/>
        <end position="163"/>
    </location>
</feature>
<sequence>MVNENVSLYGWFKEKTIYLGICLFLKAFYQANVLILKHERERFFMTEMISGSDAVLKVIEEWGGDHIYGYPGGSFDSTMNALYNQSNKIKFIQVRHEEAGALAAAADSKLTGKIGVCFGSAGPGAVHLMNGLYDAKHDHTPLLALVAQVPSKKMNIDFFQAMNEEPMFDDVAVWNKTAMSAESLPGMIDEAIRQAYKHSGVAVVTIPKDFGWASIPDTYVSNAKNHVAPLYPEPQAEKIAEAAKLIKAAKNPIIYFGIGAKHAAAELKALSEKYKMPLISSVLAKGIFDENYPAYLGSSGRVAPKPGAELGFATDLIVWVGTDSPFSLYLFNNSAKMIQIDVDNEKIGKRHSVDVPVLADAKKALAALVKAGDKVEDRPFYNAAVANKQNWVEWQDSFKTSQEVPLRPEPVFDVINKTASDKAVFAVDVGNVNINFERLVDIHGDQKWTTSGQYATMGYGLPAAIAAKIAYPHRDVYSLNGDGGFAMLMEELLTQVKYNLHIVNLVFSNETLGFIEAEQRDDSEQPLSGVDIPATDWAMAAKGLGCESYTVKTVDDFKQAMKAASQTEAPVLIDIKFTHEMPFTTQHMFLDPATSSQEEVDVFVEKYQAQDLKPFSYFLEQAGVSSDAVSGASVTEDSTSDPAIKQANIDATSGASLA</sequence>
<protein>
    <recommendedName>
        <fullName evidence="3">Pyruvate oxidase</fullName>
        <ecNumber evidence="3">1.2.3.3</ecNumber>
    </recommendedName>
</protein>
<keyword evidence="9" id="KW-0670">Pyruvate</keyword>
<dbReference type="InterPro" id="IPR000399">
    <property type="entry name" value="TPP-bd_CS"/>
</dbReference>